<evidence type="ECO:0000256" key="2">
    <source>
        <dbReference type="ARBA" id="ARBA00049106"/>
    </source>
</evidence>
<dbReference type="GO" id="GO:0005886">
    <property type="term" value="C:plasma membrane"/>
    <property type="evidence" value="ECO:0007669"/>
    <property type="project" value="TreeGrafter"/>
</dbReference>
<organism evidence="3 4">
    <name type="scientific">Streptomyces triticagri</name>
    <dbReference type="NCBI Taxonomy" id="2293568"/>
    <lineage>
        <taxon>Bacteria</taxon>
        <taxon>Bacillati</taxon>
        <taxon>Actinomycetota</taxon>
        <taxon>Actinomycetes</taxon>
        <taxon>Kitasatosporales</taxon>
        <taxon>Streptomycetaceae</taxon>
        <taxon>Streptomyces</taxon>
    </lineage>
</organism>
<dbReference type="InterPro" id="IPR012349">
    <property type="entry name" value="Split_barrel_FMN-bd"/>
</dbReference>
<dbReference type="NCBIfam" id="TIGR00026">
    <property type="entry name" value="hi_GC_TIGR00026"/>
    <property type="match status" value="1"/>
</dbReference>
<evidence type="ECO:0000313" key="3">
    <source>
        <dbReference type="EMBL" id="RFU88167.1"/>
    </source>
</evidence>
<comment type="similarity">
    <text evidence="1">Belongs to the F420H(2)-dependent quinone reductase family.</text>
</comment>
<dbReference type="InterPro" id="IPR004378">
    <property type="entry name" value="F420H2_quin_Rdtase"/>
</dbReference>
<dbReference type="Proteomes" id="UP000263094">
    <property type="component" value="Unassembled WGS sequence"/>
</dbReference>
<proteinExistence type="inferred from homology"/>
<dbReference type="Gene3D" id="2.30.110.10">
    <property type="entry name" value="Electron Transport, Fmn-binding Protein, Chain A"/>
    <property type="match status" value="1"/>
</dbReference>
<dbReference type="PANTHER" id="PTHR39428">
    <property type="entry name" value="F420H(2)-DEPENDENT QUINONE REDUCTASE RV1261C"/>
    <property type="match status" value="1"/>
</dbReference>
<name>A0A372MCZ0_9ACTN</name>
<dbReference type="OrthoDB" id="8225825at2"/>
<protein>
    <submittedName>
        <fullName evidence="3">Nitroreductase family deazaflavin-dependent oxidoreductase</fullName>
    </submittedName>
</protein>
<comment type="catalytic activity">
    <reaction evidence="2">
        <text>oxidized coenzyme F420-(gamma-L-Glu)(n) + a quinol + H(+) = reduced coenzyme F420-(gamma-L-Glu)(n) + a quinone</text>
        <dbReference type="Rhea" id="RHEA:39663"/>
        <dbReference type="Rhea" id="RHEA-COMP:12939"/>
        <dbReference type="Rhea" id="RHEA-COMP:14378"/>
        <dbReference type="ChEBI" id="CHEBI:15378"/>
        <dbReference type="ChEBI" id="CHEBI:24646"/>
        <dbReference type="ChEBI" id="CHEBI:132124"/>
        <dbReference type="ChEBI" id="CHEBI:133980"/>
        <dbReference type="ChEBI" id="CHEBI:139511"/>
    </reaction>
</comment>
<dbReference type="EMBL" id="QUAK01000016">
    <property type="protein sequence ID" value="RFU88167.1"/>
    <property type="molecule type" value="Genomic_DNA"/>
</dbReference>
<sequence>MSTRGTSKARIPPRWFIRCAWAVHRGLYRVTRGRLGLSRPKAADRWGVLRLTTVGRRTGLERGVMLGYFEDGPNLITLAMNGWGAAEPAWWLNLQAHPDSTVHLPGGVRQVHGRAAEGEERARLWGRWREIDGKVDALAARRPSETAVVVLEPRAR</sequence>
<comment type="caution">
    <text evidence="3">The sequence shown here is derived from an EMBL/GenBank/DDBJ whole genome shotgun (WGS) entry which is preliminary data.</text>
</comment>
<accession>A0A372MCZ0</accession>
<keyword evidence="4" id="KW-1185">Reference proteome</keyword>
<dbReference type="GO" id="GO:0016491">
    <property type="term" value="F:oxidoreductase activity"/>
    <property type="evidence" value="ECO:0007669"/>
    <property type="project" value="InterPro"/>
</dbReference>
<dbReference type="Pfam" id="PF04075">
    <property type="entry name" value="F420H2_quin_red"/>
    <property type="match status" value="1"/>
</dbReference>
<dbReference type="AlphaFoldDB" id="A0A372MCZ0"/>
<dbReference type="PANTHER" id="PTHR39428:SF3">
    <property type="entry name" value="DEAZAFLAVIN-DEPENDENT NITROREDUCTASE"/>
    <property type="match status" value="1"/>
</dbReference>
<dbReference type="GO" id="GO:0070967">
    <property type="term" value="F:coenzyme F420 binding"/>
    <property type="evidence" value="ECO:0007669"/>
    <property type="project" value="TreeGrafter"/>
</dbReference>
<reference evidence="3 4" key="1">
    <citation type="submission" date="2018-08" db="EMBL/GenBank/DDBJ databases">
        <title>Isolation, diversity and antifungal activity of Actinobacteria from wheat.</title>
        <authorList>
            <person name="Han C."/>
        </authorList>
    </citation>
    <scope>NUCLEOTIDE SEQUENCE [LARGE SCALE GENOMIC DNA]</scope>
    <source>
        <strain evidence="3 4">NEAU-YY421</strain>
    </source>
</reference>
<evidence type="ECO:0000313" key="4">
    <source>
        <dbReference type="Proteomes" id="UP000263094"/>
    </source>
</evidence>
<gene>
    <name evidence="3" type="ORF">DY218_03380</name>
</gene>
<dbReference type="RefSeq" id="WP_128554381.1">
    <property type="nucleotide sequence ID" value="NZ_QUAK01000016.1"/>
</dbReference>
<evidence type="ECO:0000256" key="1">
    <source>
        <dbReference type="ARBA" id="ARBA00008710"/>
    </source>
</evidence>